<proteinExistence type="predicted"/>
<evidence type="ECO:0000313" key="1">
    <source>
        <dbReference type="EMBL" id="MEJ1248567.1"/>
    </source>
</evidence>
<dbReference type="InterPro" id="IPR007434">
    <property type="entry name" value="FemAB-like"/>
</dbReference>
<gene>
    <name evidence="1" type="ORF">WB794_02605</name>
</gene>
<dbReference type="SUPFAM" id="SSF55729">
    <property type="entry name" value="Acyl-CoA N-acyltransferases (Nat)"/>
    <property type="match status" value="1"/>
</dbReference>
<protein>
    <submittedName>
        <fullName evidence="1">GNAT family N-acetyltransferase</fullName>
    </submittedName>
</protein>
<dbReference type="Proteomes" id="UP001364472">
    <property type="component" value="Unassembled WGS sequence"/>
</dbReference>
<dbReference type="Pfam" id="PF04339">
    <property type="entry name" value="FemAB_like"/>
    <property type="match status" value="1"/>
</dbReference>
<keyword evidence="2" id="KW-1185">Reference proteome</keyword>
<reference evidence="1 2" key="1">
    <citation type="journal article" date="2016" name="Antonie Van Leeuwenhoek">
        <title>Denitratimonas tolerans gen. nov., sp. nov., a denitrifying bacterium isolated from a bioreactor for tannery wastewater treatment.</title>
        <authorList>
            <person name="Han S.I."/>
            <person name="Kim J.O."/>
            <person name="Lee Y.R."/>
            <person name="Ekpeghere K.I."/>
            <person name="Koh S.C."/>
            <person name="Whang K.S."/>
        </authorList>
    </citation>
    <scope>NUCLEOTIDE SEQUENCE [LARGE SCALE GENOMIC DNA]</scope>
    <source>
        <strain evidence="1 2">KACC 17565</strain>
    </source>
</reference>
<dbReference type="AlphaFoldDB" id="A0AAW9R2F2"/>
<name>A0AAW9R2F2_9GAMM</name>
<comment type="caution">
    <text evidence="1">The sequence shown here is derived from an EMBL/GenBank/DDBJ whole genome shotgun (WGS) entry which is preliminary data.</text>
</comment>
<accession>A0AAW9R2F2</accession>
<dbReference type="RefSeq" id="WP_337334289.1">
    <property type="nucleotide sequence ID" value="NZ_JBBDHC010000003.1"/>
</dbReference>
<dbReference type="PANTHER" id="PTHR47017:SF1">
    <property type="entry name" value="ACYL-COA"/>
    <property type="match status" value="1"/>
</dbReference>
<dbReference type="EMBL" id="JBBDHC010000003">
    <property type="protein sequence ID" value="MEJ1248567.1"/>
    <property type="molecule type" value="Genomic_DNA"/>
</dbReference>
<evidence type="ECO:0000313" key="2">
    <source>
        <dbReference type="Proteomes" id="UP001364472"/>
    </source>
</evidence>
<sequence length="378" mass="42611">MPAVLTLVDSLASVPAEAWDALHDGTNPFVAHAFLFGLETTGCLPPRYGWAPRHALLHDGPRLIAAAPAWRKDNSRGEYVFDFAWAAACEEAGIAYYPKWLVGVPWSPVPGPRLMARDEPARQALAQALAAHTRAAGWSSLHVNFLPESETYVFDPRWLARHELQFHWENPGWRDFADYLAAMTSRRRKAIRQERTKVAQAGYRFRIAHGDEASDEDLAAMHDFYRITFAQKGNVAVLTRGFFAHLARTMPRALVLVLAEREGRTVAGALCLRGGDTLYGRYWGSVEDSPGLHFETCYYQGIEYCLREGLRRFEPGAQGEHKLARGFLPVLTHSRHLVTNPHLDAALRPWCAQEREGVRRYRDLLLEHSPFRHAPAAP</sequence>
<organism evidence="1 2">
    <name type="scientific">Denitratimonas tolerans</name>
    <dbReference type="NCBI Taxonomy" id="1338420"/>
    <lineage>
        <taxon>Bacteria</taxon>
        <taxon>Pseudomonadati</taxon>
        <taxon>Pseudomonadota</taxon>
        <taxon>Gammaproteobacteria</taxon>
        <taxon>Lysobacterales</taxon>
        <taxon>Lysobacteraceae</taxon>
        <taxon>Denitratimonas</taxon>
    </lineage>
</organism>
<dbReference type="PANTHER" id="PTHR47017">
    <property type="entry name" value="ACYL-COA"/>
    <property type="match status" value="1"/>
</dbReference>
<dbReference type="Gene3D" id="3.40.630.30">
    <property type="match status" value="1"/>
</dbReference>
<dbReference type="InterPro" id="IPR016181">
    <property type="entry name" value="Acyl_CoA_acyltransferase"/>
</dbReference>